<dbReference type="GO" id="GO:0003746">
    <property type="term" value="F:translation elongation factor activity"/>
    <property type="evidence" value="ECO:0007669"/>
    <property type="project" value="UniProtKB-KW"/>
</dbReference>
<dbReference type="PANTHER" id="PTHR43261">
    <property type="entry name" value="TRANSLATION ELONGATION FACTOR G-RELATED"/>
    <property type="match status" value="1"/>
</dbReference>
<evidence type="ECO:0000256" key="1">
    <source>
        <dbReference type="ARBA" id="ARBA00022741"/>
    </source>
</evidence>
<reference evidence="4" key="1">
    <citation type="submission" date="2019-08" db="EMBL/GenBank/DDBJ databases">
        <authorList>
            <person name="Kucharzyk K."/>
            <person name="Murdoch R.W."/>
            <person name="Higgins S."/>
            <person name="Loffler F."/>
        </authorList>
    </citation>
    <scope>NUCLEOTIDE SEQUENCE</scope>
</reference>
<organism evidence="4">
    <name type="scientific">bioreactor metagenome</name>
    <dbReference type="NCBI Taxonomy" id="1076179"/>
    <lineage>
        <taxon>unclassified sequences</taxon>
        <taxon>metagenomes</taxon>
        <taxon>ecological metagenomes</taxon>
    </lineage>
</organism>
<protein>
    <submittedName>
        <fullName evidence="4">Elongation factor G</fullName>
    </submittedName>
</protein>
<dbReference type="FunFam" id="3.30.70.240:FF:000001">
    <property type="entry name" value="Elongation factor G"/>
    <property type="match status" value="1"/>
</dbReference>
<dbReference type="PANTHER" id="PTHR43261:SF6">
    <property type="entry name" value="ELONGATION FACTOR G-LIKE PROTEIN"/>
    <property type="match status" value="1"/>
</dbReference>
<evidence type="ECO:0000256" key="2">
    <source>
        <dbReference type="ARBA" id="ARBA00023134"/>
    </source>
</evidence>
<evidence type="ECO:0000259" key="3">
    <source>
        <dbReference type="SMART" id="SM00838"/>
    </source>
</evidence>
<sequence length="96" mass="10629">MKVDIFVPSANTGDAMGEVTAKRGRPLGMENVGRGLDKIMAEIPLAEMLDFSPRLSSITSGKGYFSMKFEKYMEVTPEIQKKIVAERQAEMAAEQK</sequence>
<dbReference type="Pfam" id="PF00679">
    <property type="entry name" value="EFG_C"/>
    <property type="match status" value="1"/>
</dbReference>
<keyword evidence="4" id="KW-0251">Elongation factor</keyword>
<dbReference type="SMART" id="SM00838">
    <property type="entry name" value="EFG_C"/>
    <property type="match status" value="1"/>
</dbReference>
<dbReference type="Gene3D" id="3.30.70.240">
    <property type="match status" value="1"/>
</dbReference>
<evidence type="ECO:0000313" key="4">
    <source>
        <dbReference type="EMBL" id="MPN39406.1"/>
    </source>
</evidence>
<proteinExistence type="predicted"/>
<gene>
    <name evidence="4" type="primary">fus_5</name>
    <name evidence="4" type="ORF">SDC9_186934</name>
</gene>
<dbReference type="SUPFAM" id="SSF54980">
    <property type="entry name" value="EF-G C-terminal domain-like"/>
    <property type="match status" value="1"/>
</dbReference>
<dbReference type="AlphaFoldDB" id="A0A645HLC1"/>
<dbReference type="InterPro" id="IPR035649">
    <property type="entry name" value="EFG_V"/>
</dbReference>
<dbReference type="InterPro" id="IPR035647">
    <property type="entry name" value="EFG_III/V"/>
</dbReference>
<feature type="domain" description="Elongation factor EFG" evidence="3">
    <location>
        <begin position="1"/>
        <end position="83"/>
    </location>
</feature>
<comment type="caution">
    <text evidence="4">The sequence shown here is derived from an EMBL/GenBank/DDBJ whole genome shotgun (WGS) entry which is preliminary data.</text>
</comment>
<name>A0A645HLC1_9ZZZZ</name>
<dbReference type="InterPro" id="IPR000640">
    <property type="entry name" value="EFG_V-like"/>
</dbReference>
<dbReference type="EMBL" id="VSSQ01095192">
    <property type="protein sequence ID" value="MPN39406.1"/>
    <property type="molecule type" value="Genomic_DNA"/>
</dbReference>
<keyword evidence="4" id="KW-0648">Protein biosynthesis</keyword>
<keyword evidence="2" id="KW-0342">GTP-binding</keyword>
<keyword evidence="1" id="KW-0547">Nucleotide-binding</keyword>
<dbReference type="CDD" id="cd03713">
    <property type="entry name" value="EFG_mtEFG_C"/>
    <property type="match status" value="1"/>
</dbReference>
<dbReference type="GO" id="GO:0005525">
    <property type="term" value="F:GTP binding"/>
    <property type="evidence" value="ECO:0007669"/>
    <property type="project" value="UniProtKB-KW"/>
</dbReference>
<dbReference type="GO" id="GO:0032790">
    <property type="term" value="P:ribosome disassembly"/>
    <property type="evidence" value="ECO:0007669"/>
    <property type="project" value="TreeGrafter"/>
</dbReference>
<accession>A0A645HLC1</accession>